<reference evidence="2" key="1">
    <citation type="submission" date="2023-04" db="EMBL/GenBank/DDBJ databases">
        <title>Black Yeasts Isolated from many extreme environments.</title>
        <authorList>
            <person name="Coleine C."/>
            <person name="Stajich J.E."/>
            <person name="Selbmann L."/>
        </authorList>
    </citation>
    <scope>NUCLEOTIDE SEQUENCE</scope>
    <source>
        <strain evidence="2">CCFEE 5312</strain>
    </source>
</reference>
<organism evidence="2 3">
    <name type="scientific">Extremus antarcticus</name>
    <dbReference type="NCBI Taxonomy" id="702011"/>
    <lineage>
        <taxon>Eukaryota</taxon>
        <taxon>Fungi</taxon>
        <taxon>Dikarya</taxon>
        <taxon>Ascomycota</taxon>
        <taxon>Pezizomycotina</taxon>
        <taxon>Dothideomycetes</taxon>
        <taxon>Dothideomycetidae</taxon>
        <taxon>Mycosphaerellales</taxon>
        <taxon>Extremaceae</taxon>
        <taxon>Extremus</taxon>
    </lineage>
</organism>
<dbReference type="EMBL" id="JAWDJX010000007">
    <property type="protein sequence ID" value="KAK3055929.1"/>
    <property type="molecule type" value="Genomic_DNA"/>
</dbReference>
<dbReference type="Proteomes" id="UP001271007">
    <property type="component" value="Unassembled WGS sequence"/>
</dbReference>
<evidence type="ECO:0000313" key="3">
    <source>
        <dbReference type="Proteomes" id="UP001271007"/>
    </source>
</evidence>
<evidence type="ECO:0000313" key="2">
    <source>
        <dbReference type="EMBL" id="KAK3055929.1"/>
    </source>
</evidence>
<dbReference type="AlphaFoldDB" id="A0AAJ0GEE9"/>
<feature type="compositionally biased region" description="Polar residues" evidence="1">
    <location>
        <begin position="13"/>
        <end position="22"/>
    </location>
</feature>
<gene>
    <name evidence="2" type="ORF">LTR09_003163</name>
</gene>
<feature type="compositionally biased region" description="Polar residues" evidence="1">
    <location>
        <begin position="238"/>
        <end position="252"/>
    </location>
</feature>
<keyword evidence="3" id="KW-1185">Reference proteome</keyword>
<name>A0AAJ0GEE9_9PEZI</name>
<evidence type="ECO:0000256" key="1">
    <source>
        <dbReference type="SAM" id="MobiDB-lite"/>
    </source>
</evidence>
<feature type="region of interest" description="Disordered" evidence="1">
    <location>
        <begin position="1"/>
        <end position="36"/>
    </location>
</feature>
<accession>A0AAJ0GEE9</accession>
<protein>
    <submittedName>
        <fullName evidence="2">Uncharacterized protein</fullName>
    </submittedName>
</protein>
<feature type="region of interest" description="Disordered" evidence="1">
    <location>
        <begin position="238"/>
        <end position="261"/>
    </location>
</feature>
<proteinExistence type="predicted"/>
<comment type="caution">
    <text evidence="2">The sequence shown here is derived from an EMBL/GenBank/DDBJ whole genome shotgun (WGS) entry which is preliminary data.</text>
</comment>
<sequence>MAETPTHGRVNCTGANSQSSEVAPSDPRDIGWQPPNPPPYLRPIKFDLNSQYLPAELETYLLSKCDDFTNRPATVPGDWNSMFNCFANIRYIPEAGEDRESIDRFRDFCNKATHEDYGNLIRGRVHTFTVDSKDISMVLVHRTKEFIQGTPAGRQYPFLLYMENMLMHAEDRIAEEYAAMFEWMQSNDKKPPIEHGAMQLTLPSFCHRQNPSNHPNRPFCQVSNSLYLGNFTDYMQSQSKSPAHLNNSNNLGDQPAPAAPSTNVPVAWHPSHLVHPTQLGLPTWAEGGRSSDAVFYELLNPTPLQYLPAQPYRDGFQILREAEQFLGQYREQQRHRRESYYDHPNTFYPDIAHQHTAQHVAIQRQAAEEFQIAVYTGDEDLLLTGCPKNATAEEKAWWRAQEWEKYKR</sequence>